<keyword evidence="1" id="KW-0472">Membrane</keyword>
<feature type="transmembrane region" description="Helical" evidence="1">
    <location>
        <begin position="77"/>
        <end position="97"/>
    </location>
</feature>
<keyword evidence="1" id="KW-0812">Transmembrane</keyword>
<dbReference type="InterPro" id="IPR052924">
    <property type="entry name" value="OsmC/Ohr_hydroprdx_reductase"/>
</dbReference>
<keyword evidence="1" id="KW-1133">Transmembrane helix</keyword>
<accession>F3KIL3</accession>
<comment type="caution">
    <text evidence="2">The sequence shown here is derived from an EMBL/GenBank/DDBJ whole genome shotgun (WGS) entry which is preliminary data.</text>
</comment>
<evidence type="ECO:0000256" key="1">
    <source>
        <dbReference type="SAM" id="Phobius"/>
    </source>
</evidence>
<evidence type="ECO:0000313" key="2">
    <source>
        <dbReference type="EMBL" id="EGG42757.1"/>
    </source>
</evidence>
<dbReference type="STRING" id="886738.Nlim_0312"/>
<dbReference type="SUPFAM" id="SSF82784">
    <property type="entry name" value="OsmC-like"/>
    <property type="match status" value="1"/>
</dbReference>
<organism evidence="2">
    <name type="scientific">Candidatus Nitrosarchaeum limnium SFB1</name>
    <dbReference type="NCBI Taxonomy" id="886738"/>
    <lineage>
        <taxon>Archaea</taxon>
        <taxon>Nitrososphaerota</taxon>
        <taxon>Nitrososphaeria</taxon>
        <taxon>Nitrosopumilales</taxon>
        <taxon>Nitrosopumilaceae</taxon>
        <taxon>Nitrosarchaeum</taxon>
    </lineage>
</organism>
<dbReference type="HOGENOM" id="CLU_110108_0_0_2"/>
<dbReference type="Pfam" id="PF02566">
    <property type="entry name" value="OsmC"/>
    <property type="match status" value="1"/>
</dbReference>
<dbReference type="AlphaFoldDB" id="F3KIL3"/>
<protein>
    <submittedName>
        <fullName evidence="2">Putative redox protein, regulator of disulfide bond formation</fullName>
    </submittedName>
</protein>
<dbReference type="Gene3D" id="3.30.300.20">
    <property type="match status" value="1"/>
</dbReference>
<reference evidence="2" key="1">
    <citation type="journal article" date="2011" name="PLoS ONE">
        <title>Genome of a low-salinity ammonia-oxidizing archaeon determined by single-cell and metagenomic analysis.</title>
        <authorList>
            <person name="Blainey P.C."/>
            <person name="Mosier A.C."/>
            <person name="Potanina A."/>
            <person name="Francis C.A."/>
            <person name="Quake S.R."/>
        </authorList>
    </citation>
    <scope>NUCLEOTIDE SEQUENCE [LARGE SCALE GENOMIC DNA]</scope>
    <source>
        <strain evidence="2">SFB1</strain>
    </source>
</reference>
<proteinExistence type="predicted"/>
<dbReference type="InterPro" id="IPR015946">
    <property type="entry name" value="KH_dom-like_a/b"/>
</dbReference>
<name>F3KIL3_9ARCH</name>
<dbReference type="PANTHER" id="PTHR35368">
    <property type="entry name" value="HYDROPEROXIDE REDUCTASE"/>
    <property type="match status" value="1"/>
</dbReference>
<dbReference type="PANTHER" id="PTHR35368:SF1">
    <property type="entry name" value="HYDROPEROXIDE REDUCTASE"/>
    <property type="match status" value="1"/>
</dbReference>
<dbReference type="InterPro" id="IPR036102">
    <property type="entry name" value="OsmC/Ohrsf"/>
</dbReference>
<sequence>MPKILNNVDLDKVSQTVTKGKQESSTLKKPVKLQGEWNFDPNVGYQFKTEMSYEKGKNTIEIDSPSFLGGQGNRLGPMAYCIAGITSCFIGTFVGIASQQGIQLTKLNVNTECNVNFAKTFDISDEPITEGINFKIDVTSNNADKKKLEEILKMAEERCPAMYSMTHKIDVNSVIL</sequence>
<dbReference type="InterPro" id="IPR003718">
    <property type="entry name" value="OsmC/Ohr_fam"/>
</dbReference>
<dbReference type="EMBL" id="AEGP01000022">
    <property type="protein sequence ID" value="EGG42757.1"/>
    <property type="molecule type" value="Genomic_DNA"/>
</dbReference>
<dbReference type="Proteomes" id="UP000004348">
    <property type="component" value="Chromosome"/>
</dbReference>
<gene>
    <name evidence="2" type="ORF">Nlim_0312</name>
</gene>